<evidence type="ECO:0000313" key="2">
    <source>
        <dbReference type="EMBL" id="GCA64010.1"/>
    </source>
</evidence>
<proteinExistence type="predicted"/>
<feature type="region of interest" description="Disordered" evidence="1">
    <location>
        <begin position="1"/>
        <end position="39"/>
    </location>
</feature>
<feature type="compositionally biased region" description="Low complexity" evidence="1">
    <location>
        <begin position="9"/>
        <end position="29"/>
    </location>
</feature>
<evidence type="ECO:0000313" key="3">
    <source>
        <dbReference type="Proteomes" id="UP000265618"/>
    </source>
</evidence>
<feature type="non-terminal residue" evidence="2">
    <location>
        <position position="1"/>
    </location>
</feature>
<sequence length="39" mass="4055">MSDPIADQFFMPPGEEMPPGTGYGMAPVPSVNPVPPAPQ</sequence>
<keyword evidence="3" id="KW-1185">Reference proteome</keyword>
<feature type="compositionally biased region" description="Pro residues" evidence="1">
    <location>
        <begin position="30"/>
        <end position="39"/>
    </location>
</feature>
<reference evidence="2 3" key="1">
    <citation type="journal article" date="2018" name="PLoS ONE">
        <title>The draft genome of Kipferlia bialata reveals reductive genome evolution in fornicate parasites.</title>
        <authorList>
            <person name="Tanifuji G."/>
            <person name="Takabayashi S."/>
            <person name="Kume K."/>
            <person name="Takagi M."/>
            <person name="Nakayama T."/>
            <person name="Kamikawa R."/>
            <person name="Inagaki Y."/>
            <person name="Hashimoto T."/>
        </authorList>
    </citation>
    <scope>NUCLEOTIDE SEQUENCE [LARGE SCALE GENOMIC DNA]</scope>
    <source>
        <strain evidence="2">NY0173</strain>
    </source>
</reference>
<dbReference type="EMBL" id="BDIP01005850">
    <property type="protein sequence ID" value="GCA64010.1"/>
    <property type="molecule type" value="Genomic_DNA"/>
</dbReference>
<organism evidence="2 3">
    <name type="scientific">Kipferlia bialata</name>
    <dbReference type="NCBI Taxonomy" id="797122"/>
    <lineage>
        <taxon>Eukaryota</taxon>
        <taxon>Metamonada</taxon>
        <taxon>Carpediemonas-like organisms</taxon>
        <taxon>Kipferlia</taxon>
    </lineage>
</organism>
<name>A0A391NTV4_9EUKA</name>
<evidence type="ECO:0000256" key="1">
    <source>
        <dbReference type="SAM" id="MobiDB-lite"/>
    </source>
</evidence>
<dbReference type="AlphaFoldDB" id="A0A391NTV4"/>
<comment type="caution">
    <text evidence="2">The sequence shown here is derived from an EMBL/GenBank/DDBJ whole genome shotgun (WGS) entry which is preliminary data.</text>
</comment>
<protein>
    <submittedName>
        <fullName evidence="2">Uncharacterized protein</fullName>
    </submittedName>
</protein>
<accession>A0A391NTV4</accession>
<gene>
    <name evidence="2" type="ORF">KIPB_012858</name>
</gene>
<dbReference type="Proteomes" id="UP000265618">
    <property type="component" value="Unassembled WGS sequence"/>
</dbReference>